<dbReference type="Proteomes" id="UP001597131">
    <property type="component" value="Unassembled WGS sequence"/>
</dbReference>
<evidence type="ECO:0000313" key="3">
    <source>
        <dbReference type="Proteomes" id="UP001597131"/>
    </source>
</evidence>
<keyword evidence="3" id="KW-1185">Reference proteome</keyword>
<comment type="caution">
    <text evidence="2">The sequence shown here is derived from an EMBL/GenBank/DDBJ whole genome shotgun (WGS) entry which is preliminary data.</text>
</comment>
<protein>
    <submittedName>
        <fullName evidence="2">Smr/MutS family protein</fullName>
    </submittedName>
</protein>
<gene>
    <name evidence="2" type="ORF">ACFQ3Q_10620</name>
</gene>
<reference evidence="3" key="1">
    <citation type="journal article" date="2019" name="Int. J. Syst. Evol. Microbiol.">
        <title>The Global Catalogue of Microorganisms (GCM) 10K type strain sequencing project: providing services to taxonomists for standard genome sequencing and annotation.</title>
        <authorList>
            <consortium name="The Broad Institute Genomics Platform"/>
            <consortium name="The Broad Institute Genome Sequencing Center for Infectious Disease"/>
            <person name="Wu L."/>
            <person name="Ma J."/>
        </authorList>
    </citation>
    <scope>NUCLEOTIDE SEQUENCE [LARGE SCALE GENOMIC DNA]</scope>
    <source>
        <strain evidence="3">CCUG 64793</strain>
    </source>
</reference>
<proteinExistence type="predicted"/>
<sequence>MSFQKGDRVAVLDDTIEGEVLSVDGEMVEIETDEGFPMDFRASDLVKIEVPFEEMEPEGNIDIEEVLKEKSLPKKPRAKRVKPKERSAPPMEVDLHIDKLVNNYRGMSNFDILNLQLETARRQLEFAMRKRIQKVVFIHGVGEGILKAELDYLFGRYDNLKFYDADYQKYGVGATEVYFFQNP</sequence>
<feature type="domain" description="Smr" evidence="1">
    <location>
        <begin position="120"/>
        <end position="179"/>
    </location>
</feature>
<organism evidence="2 3">
    <name type="scientific">Salegentibacter chungangensis</name>
    <dbReference type="NCBI Taxonomy" id="1335724"/>
    <lineage>
        <taxon>Bacteria</taxon>
        <taxon>Pseudomonadati</taxon>
        <taxon>Bacteroidota</taxon>
        <taxon>Flavobacteriia</taxon>
        <taxon>Flavobacteriales</taxon>
        <taxon>Flavobacteriaceae</taxon>
        <taxon>Salegentibacter</taxon>
    </lineage>
</organism>
<evidence type="ECO:0000259" key="1">
    <source>
        <dbReference type="Pfam" id="PF01713"/>
    </source>
</evidence>
<name>A0ABW3NTM0_9FLAO</name>
<dbReference type="InterPro" id="IPR002625">
    <property type="entry name" value="Smr_dom"/>
</dbReference>
<dbReference type="InterPro" id="IPR036063">
    <property type="entry name" value="Smr_dom_sf"/>
</dbReference>
<dbReference type="EMBL" id="JBHTLI010000001">
    <property type="protein sequence ID" value="MFD1096202.1"/>
    <property type="molecule type" value="Genomic_DNA"/>
</dbReference>
<dbReference type="RefSeq" id="WP_380745524.1">
    <property type="nucleotide sequence ID" value="NZ_JBHTLI010000001.1"/>
</dbReference>
<accession>A0ABW3NTM0</accession>
<dbReference type="Gene3D" id="3.30.1370.110">
    <property type="match status" value="1"/>
</dbReference>
<evidence type="ECO:0000313" key="2">
    <source>
        <dbReference type="EMBL" id="MFD1096202.1"/>
    </source>
</evidence>
<dbReference type="Pfam" id="PF01713">
    <property type="entry name" value="Smr"/>
    <property type="match status" value="1"/>
</dbReference>